<dbReference type="OrthoDB" id="9758917at2"/>
<evidence type="ECO:0000256" key="2">
    <source>
        <dbReference type="ARBA" id="ARBA00022670"/>
    </source>
</evidence>
<keyword evidence="2" id="KW-0645">Protease</keyword>
<proteinExistence type="inferred from homology"/>
<dbReference type="EMBL" id="LRDB01000001">
    <property type="protein sequence ID" value="KYG83317.1"/>
    <property type="molecule type" value="Genomic_DNA"/>
</dbReference>
<evidence type="ECO:0000313" key="5">
    <source>
        <dbReference type="EMBL" id="KYG83317.1"/>
    </source>
</evidence>
<protein>
    <recommendedName>
        <fullName evidence="4">PDZ domain-containing protein</fullName>
    </recommendedName>
</protein>
<dbReference type="SUPFAM" id="SSF50156">
    <property type="entry name" value="PDZ domain-like"/>
    <property type="match status" value="1"/>
</dbReference>
<dbReference type="RefSeq" id="WP_068409959.1">
    <property type="nucleotide sequence ID" value="NZ_LRDB01000001.1"/>
</dbReference>
<dbReference type="Proteomes" id="UP000075615">
    <property type="component" value="Unassembled WGS sequence"/>
</dbReference>
<dbReference type="Pfam" id="PF13365">
    <property type="entry name" value="Trypsin_2"/>
    <property type="match status" value="1"/>
</dbReference>
<dbReference type="GO" id="GO:0004252">
    <property type="term" value="F:serine-type endopeptidase activity"/>
    <property type="evidence" value="ECO:0007669"/>
    <property type="project" value="InterPro"/>
</dbReference>
<keyword evidence="3" id="KW-0378">Hydrolase</keyword>
<comment type="caution">
    <text evidence="5">The sequence shown here is derived from an EMBL/GenBank/DDBJ whole genome shotgun (WGS) entry which is preliminary data.</text>
</comment>
<dbReference type="InterPro" id="IPR036034">
    <property type="entry name" value="PDZ_sf"/>
</dbReference>
<dbReference type="SUPFAM" id="SSF50494">
    <property type="entry name" value="Trypsin-like serine proteases"/>
    <property type="match status" value="1"/>
</dbReference>
<dbReference type="InterPro" id="IPR001478">
    <property type="entry name" value="PDZ"/>
</dbReference>
<dbReference type="Gene3D" id="2.40.10.120">
    <property type="match status" value="1"/>
</dbReference>
<dbReference type="GO" id="GO:0006508">
    <property type="term" value="P:proteolysis"/>
    <property type="evidence" value="ECO:0007669"/>
    <property type="project" value="UniProtKB-KW"/>
</dbReference>
<organism evidence="5 6">
    <name type="scientific">Roseivirga echinicomitans</name>
    <dbReference type="NCBI Taxonomy" id="296218"/>
    <lineage>
        <taxon>Bacteria</taxon>
        <taxon>Pseudomonadati</taxon>
        <taxon>Bacteroidota</taxon>
        <taxon>Cytophagia</taxon>
        <taxon>Cytophagales</taxon>
        <taxon>Roseivirgaceae</taxon>
        <taxon>Roseivirga</taxon>
    </lineage>
</organism>
<gene>
    <name evidence="5" type="ORF">AWN68_00450</name>
</gene>
<reference evidence="5 6" key="1">
    <citation type="submission" date="2016-01" db="EMBL/GenBank/DDBJ databases">
        <title>Genome sequencing of Roseivirga echinicomitans KMM 6058.</title>
        <authorList>
            <person name="Selvaratnam C."/>
            <person name="Thevarajoo S."/>
            <person name="Goh K.M."/>
            <person name="Ee R."/>
            <person name="Chan K.-G."/>
            <person name="Chong C.S."/>
        </authorList>
    </citation>
    <scope>NUCLEOTIDE SEQUENCE [LARGE SCALE GENOMIC DNA]</scope>
    <source>
        <strain evidence="5 6">KMM 6058</strain>
    </source>
</reference>
<dbReference type="InterPro" id="IPR001940">
    <property type="entry name" value="Peptidase_S1C"/>
</dbReference>
<keyword evidence="6" id="KW-1185">Reference proteome</keyword>
<evidence type="ECO:0000256" key="3">
    <source>
        <dbReference type="ARBA" id="ARBA00022801"/>
    </source>
</evidence>
<evidence type="ECO:0000313" key="6">
    <source>
        <dbReference type="Proteomes" id="UP000075615"/>
    </source>
</evidence>
<dbReference type="PROSITE" id="PS50106">
    <property type="entry name" value="PDZ"/>
    <property type="match status" value="1"/>
</dbReference>
<dbReference type="PRINTS" id="PR00834">
    <property type="entry name" value="PROTEASES2C"/>
</dbReference>
<name>A0A150XX22_9BACT</name>
<dbReference type="Gene3D" id="2.30.42.10">
    <property type="match status" value="1"/>
</dbReference>
<dbReference type="InterPro" id="IPR009003">
    <property type="entry name" value="Peptidase_S1_PA"/>
</dbReference>
<dbReference type="PANTHER" id="PTHR22939">
    <property type="entry name" value="SERINE PROTEASE FAMILY S1C HTRA-RELATED"/>
    <property type="match status" value="1"/>
</dbReference>
<feature type="domain" description="PDZ" evidence="4">
    <location>
        <begin position="282"/>
        <end position="368"/>
    </location>
</feature>
<sequence length="496" mass="53424">MSKRQFILGMLASSLLGGLVVLVGISFLGGGDSVNGSFSLNRSNSVATSFGTISDEPHDYSVPAGVNFIDASRKIVPAVVHITNREEIKGTSSRWRRLLRSGVKFRESTGSGVLISEDGYITTNYHVVEGADELEVRLDDNRRLKAELIGADPDTDLALIKIKAGDLPYIDFGNSDQVEIGEWVLAVGNPFDLNNTVTAGIISAKARNINLISGVENQNRYGIESFLQTDAVVNRGNSGGALVNLQGELIGINTAIATNTGTFSGYSFAVPSILVKKVMDDLLEFGEVKRGLLGVTIRDADGVGTVELSGVRIMGTSPGGAADQAGLKAEDVITGVDGKVVKTTSQLQELIARKRPGDAVSISFKRKGDDKETSLKLQNRESLAAIELAEPELVLEREGDFSENTLTYEIAGAEFKDLSNGLKKSLKIEAGVQLSKLEEGAWKASGVKEGFIVTKVGDDDITSLEQFQKIIDTKTKDFFVMGKYPNGEKEYYRITW</sequence>
<evidence type="ECO:0000259" key="4">
    <source>
        <dbReference type="PROSITE" id="PS50106"/>
    </source>
</evidence>
<comment type="similarity">
    <text evidence="1">Belongs to the peptidase S1C family.</text>
</comment>
<accession>A0A150XX22</accession>
<dbReference type="STRING" id="296218.AWN68_00450"/>
<dbReference type="PANTHER" id="PTHR22939:SF129">
    <property type="entry name" value="SERINE PROTEASE HTRA2, MITOCHONDRIAL"/>
    <property type="match status" value="1"/>
</dbReference>
<dbReference type="SMART" id="SM00228">
    <property type="entry name" value="PDZ"/>
    <property type="match status" value="1"/>
</dbReference>
<dbReference type="Pfam" id="PF13180">
    <property type="entry name" value="PDZ_2"/>
    <property type="match status" value="1"/>
</dbReference>
<evidence type="ECO:0000256" key="1">
    <source>
        <dbReference type="ARBA" id="ARBA00010541"/>
    </source>
</evidence>
<dbReference type="AlphaFoldDB" id="A0A150XX22"/>